<dbReference type="EMBL" id="JAGMUU010000062">
    <property type="protein sequence ID" value="KAH7110519.1"/>
    <property type="molecule type" value="Genomic_DNA"/>
</dbReference>
<reference evidence="2" key="1">
    <citation type="journal article" date="2021" name="Nat. Commun.">
        <title>Genetic determinants of endophytism in the Arabidopsis root mycobiome.</title>
        <authorList>
            <person name="Mesny F."/>
            <person name="Miyauchi S."/>
            <person name="Thiergart T."/>
            <person name="Pickel B."/>
            <person name="Atanasova L."/>
            <person name="Karlsson M."/>
            <person name="Huettel B."/>
            <person name="Barry K.W."/>
            <person name="Haridas S."/>
            <person name="Chen C."/>
            <person name="Bauer D."/>
            <person name="Andreopoulos W."/>
            <person name="Pangilinan J."/>
            <person name="LaButti K."/>
            <person name="Riley R."/>
            <person name="Lipzen A."/>
            <person name="Clum A."/>
            <person name="Drula E."/>
            <person name="Henrissat B."/>
            <person name="Kohler A."/>
            <person name="Grigoriev I.V."/>
            <person name="Martin F.M."/>
            <person name="Hacquard S."/>
        </authorList>
    </citation>
    <scope>NUCLEOTIDE SEQUENCE</scope>
    <source>
        <strain evidence="2">MPI-CAGE-AT-0021</strain>
    </source>
</reference>
<sequence length="94" mass="10540">MILGKDLAAAAQLTDEDAANAFKPGVPFALRDGLLYHQGMDGYTRLCVPHALSQEILEMAHDNRHHSGIERMTRELSNLCIHNLTRSIKKHIHN</sequence>
<dbReference type="AlphaFoldDB" id="A0A9P9D139"/>
<dbReference type="Pfam" id="PF17921">
    <property type="entry name" value="Integrase_H2C2"/>
    <property type="match status" value="1"/>
</dbReference>
<evidence type="ECO:0000259" key="1">
    <source>
        <dbReference type="Pfam" id="PF17921"/>
    </source>
</evidence>
<keyword evidence="3" id="KW-1185">Reference proteome</keyword>
<feature type="domain" description="Integrase zinc-binding" evidence="1">
    <location>
        <begin position="48"/>
        <end position="93"/>
    </location>
</feature>
<name>A0A9P9D139_9HYPO</name>
<dbReference type="Gene3D" id="1.10.340.70">
    <property type="match status" value="1"/>
</dbReference>
<gene>
    <name evidence="2" type="ORF">B0J13DRAFT_462403</name>
</gene>
<feature type="non-terminal residue" evidence="2">
    <location>
        <position position="94"/>
    </location>
</feature>
<evidence type="ECO:0000313" key="2">
    <source>
        <dbReference type="EMBL" id="KAH7110519.1"/>
    </source>
</evidence>
<dbReference type="OrthoDB" id="5106181at2759"/>
<comment type="caution">
    <text evidence="2">The sequence shown here is derived from an EMBL/GenBank/DDBJ whole genome shotgun (WGS) entry which is preliminary data.</text>
</comment>
<dbReference type="InterPro" id="IPR041588">
    <property type="entry name" value="Integrase_H2C2"/>
</dbReference>
<organism evidence="2 3">
    <name type="scientific">Dactylonectria estremocensis</name>
    <dbReference type="NCBI Taxonomy" id="1079267"/>
    <lineage>
        <taxon>Eukaryota</taxon>
        <taxon>Fungi</taxon>
        <taxon>Dikarya</taxon>
        <taxon>Ascomycota</taxon>
        <taxon>Pezizomycotina</taxon>
        <taxon>Sordariomycetes</taxon>
        <taxon>Hypocreomycetidae</taxon>
        <taxon>Hypocreales</taxon>
        <taxon>Nectriaceae</taxon>
        <taxon>Dactylonectria</taxon>
    </lineage>
</organism>
<evidence type="ECO:0000313" key="3">
    <source>
        <dbReference type="Proteomes" id="UP000717696"/>
    </source>
</evidence>
<protein>
    <recommendedName>
        <fullName evidence="1">Integrase zinc-binding domain-containing protein</fullName>
    </recommendedName>
</protein>
<proteinExistence type="predicted"/>
<dbReference type="Proteomes" id="UP000717696">
    <property type="component" value="Unassembled WGS sequence"/>
</dbReference>
<accession>A0A9P9D139</accession>